<keyword evidence="3" id="KW-1185">Reference proteome</keyword>
<dbReference type="EMBL" id="FSRN01000001">
    <property type="protein sequence ID" value="SIO09135.1"/>
    <property type="molecule type" value="Genomic_DNA"/>
</dbReference>
<organism evidence="2 3">
    <name type="scientific">Carnobacterium alterfunditum</name>
    <dbReference type="NCBI Taxonomy" id="28230"/>
    <lineage>
        <taxon>Bacteria</taxon>
        <taxon>Bacillati</taxon>
        <taxon>Bacillota</taxon>
        <taxon>Bacilli</taxon>
        <taxon>Lactobacillales</taxon>
        <taxon>Carnobacteriaceae</taxon>
        <taxon>Carnobacterium</taxon>
    </lineage>
</organism>
<accession>A0A1N6GNS1</accession>
<dbReference type="InterPro" id="IPR009057">
    <property type="entry name" value="Homeodomain-like_sf"/>
</dbReference>
<dbReference type="Pfam" id="PF20310">
    <property type="entry name" value="HTH_Tnp_2"/>
    <property type="match status" value="1"/>
</dbReference>
<dbReference type="SUPFAM" id="SSF46689">
    <property type="entry name" value="Homeodomain-like"/>
    <property type="match status" value="1"/>
</dbReference>
<protein>
    <submittedName>
        <fullName evidence="2">Uncharacterized protein</fullName>
    </submittedName>
</protein>
<sequence length="150" mass="17063">MSKLTFTPEQIQILKANPYVKNVSEKSITYSDEFKRYFVSESLGSKTAKQLFIEAGFDPEMIGKSRIRSFAGKWRKRYRDNGVLALKDTRQDCSGRPRKTPLTLEQQIEKLQAKILLLGQENDLLKNQNGAKGGQKTAKRLAESFQGSMK</sequence>
<proteinExistence type="predicted"/>
<evidence type="ECO:0000313" key="2">
    <source>
        <dbReference type="EMBL" id="SIO09135.1"/>
    </source>
</evidence>
<dbReference type="STRING" id="28230.SAMN05878443_1332"/>
<gene>
    <name evidence="2" type="ORF">SAMN05878443_1332</name>
</gene>
<evidence type="ECO:0000313" key="3">
    <source>
        <dbReference type="Proteomes" id="UP000184758"/>
    </source>
</evidence>
<dbReference type="InterPro" id="IPR046929">
    <property type="entry name" value="HTH_Tnp"/>
</dbReference>
<name>A0A1N6GNS1_9LACT</name>
<feature type="region of interest" description="Disordered" evidence="1">
    <location>
        <begin position="127"/>
        <end position="150"/>
    </location>
</feature>
<dbReference type="eggNOG" id="COG2963">
    <property type="taxonomic scope" value="Bacteria"/>
</dbReference>
<dbReference type="Proteomes" id="UP000184758">
    <property type="component" value="Unassembled WGS sequence"/>
</dbReference>
<reference evidence="3" key="1">
    <citation type="submission" date="2016-11" db="EMBL/GenBank/DDBJ databases">
        <authorList>
            <person name="Varghese N."/>
            <person name="Submissions S."/>
        </authorList>
    </citation>
    <scope>NUCLEOTIDE SEQUENCE [LARGE SCALE GENOMIC DNA]</scope>
    <source>
        <strain evidence="3">313</strain>
    </source>
</reference>
<evidence type="ECO:0000256" key="1">
    <source>
        <dbReference type="SAM" id="MobiDB-lite"/>
    </source>
</evidence>
<dbReference type="AlphaFoldDB" id="A0A1N6GNS1"/>